<accession>A0A0U1DSM7</accession>
<name>A0A0U1DSM7_9MYCO</name>
<evidence type="ECO:0000313" key="1">
    <source>
        <dbReference type="EMBL" id="CQD20336.1"/>
    </source>
</evidence>
<proteinExistence type="predicted"/>
<reference evidence="1 2" key="1">
    <citation type="submission" date="2015-03" db="EMBL/GenBank/DDBJ databases">
        <authorList>
            <person name="Murphy D."/>
        </authorList>
    </citation>
    <scope>NUCLEOTIDE SEQUENCE [LARGE SCALE GENOMIC DNA]</scope>
    <source>
        <strain evidence="1 2">D16</strain>
    </source>
</reference>
<organism evidence="1 2">
    <name type="scientific">Mycolicibacterium conceptionense</name>
    <dbReference type="NCBI Taxonomy" id="451644"/>
    <lineage>
        <taxon>Bacteria</taxon>
        <taxon>Bacillati</taxon>
        <taxon>Actinomycetota</taxon>
        <taxon>Actinomycetes</taxon>
        <taxon>Mycobacteriales</taxon>
        <taxon>Mycobacteriaceae</taxon>
        <taxon>Mycolicibacterium</taxon>
    </lineage>
</organism>
<sequence length="35" mass="3883">MLAFGAFVAFVLLLVATAGSPYRQSWHNRFGETQP</sequence>
<protein>
    <submittedName>
        <fullName evidence="1">Uncharacterized protein</fullName>
    </submittedName>
</protein>
<gene>
    <name evidence="1" type="ORF">BN970_04632</name>
</gene>
<evidence type="ECO:0000313" key="2">
    <source>
        <dbReference type="Proteomes" id="UP000182227"/>
    </source>
</evidence>
<dbReference type="AlphaFoldDB" id="A0A0U1DSM7"/>
<dbReference type="Proteomes" id="UP000182227">
    <property type="component" value="Unassembled WGS sequence"/>
</dbReference>
<dbReference type="EMBL" id="CTEF01000004">
    <property type="protein sequence ID" value="CQD20336.1"/>
    <property type="molecule type" value="Genomic_DNA"/>
</dbReference>